<dbReference type="SUPFAM" id="SSF50729">
    <property type="entry name" value="PH domain-like"/>
    <property type="match status" value="1"/>
</dbReference>
<dbReference type="Gene3D" id="2.30.29.30">
    <property type="entry name" value="Pleckstrin-homology domain (PH domain)/Phosphotyrosine-binding domain (PTB)"/>
    <property type="match status" value="1"/>
</dbReference>
<protein>
    <recommendedName>
        <fullName evidence="2">PH domain-containing protein</fullName>
    </recommendedName>
</protein>
<dbReference type="InterPro" id="IPR001849">
    <property type="entry name" value="PH_domain"/>
</dbReference>
<feature type="domain" description="PH" evidence="2">
    <location>
        <begin position="192"/>
        <end position="300"/>
    </location>
</feature>
<dbReference type="CDD" id="cd00821">
    <property type="entry name" value="PH"/>
    <property type="match status" value="1"/>
</dbReference>
<dbReference type="Pfam" id="PF00169">
    <property type="entry name" value="PH"/>
    <property type="match status" value="1"/>
</dbReference>
<sequence length="445" mass="50690">MDINKLHKALDELMISQEEKAQKMKRPINNYPPENYYPNPNNISNKNVSYYVNTINPNTLCSDEYYNDEYYNNGYSSSNSYSNSNINVTSNSDYYYNKISSHNSSTSSLGSRDKNMRNIEQLKIKTHTRTQSNSSDQFRFNHERRTSQDTMSSSLFSPESSALSQSSASINDPMTASIISDISSVTLQTLSCDLASGFLNRVTSSAGFIKNTKRYYFVLDSEGLYYFKTNDPFARAKGFIKFDSRTKIKDIKENSSAKDKSSKIIELEVYKDNKSHQVVLQAEDPEDRDMWHRTLKKTIVRQKYVNEALPPLPQTPGSSQQASIPLSGGRSRSQSQSSIRNSPNQTPNLLYTQQLRLSQQKLANSYEGNPNAPLSKKSSFQNISEINMTAPNMYTLQNRRRPSLDVQMYHHGRTSSLSSLNEINRQRYSYGSTFSNQSHGSNNYN</sequence>
<feature type="compositionally biased region" description="Polar residues" evidence="1">
    <location>
        <begin position="315"/>
        <end position="324"/>
    </location>
</feature>
<evidence type="ECO:0000313" key="4">
    <source>
        <dbReference type="Proteomes" id="UP000193719"/>
    </source>
</evidence>
<dbReference type="InterPro" id="IPR011993">
    <property type="entry name" value="PH-like_dom_sf"/>
</dbReference>
<feature type="region of interest" description="Disordered" evidence="1">
    <location>
        <begin position="309"/>
        <end position="347"/>
    </location>
</feature>
<proteinExistence type="predicted"/>
<dbReference type="Proteomes" id="UP000193719">
    <property type="component" value="Unassembled WGS sequence"/>
</dbReference>
<feature type="compositionally biased region" description="Polar residues" evidence="1">
    <location>
        <begin position="129"/>
        <end position="138"/>
    </location>
</feature>
<reference evidence="3 4" key="1">
    <citation type="submission" date="2016-08" db="EMBL/GenBank/DDBJ databases">
        <title>Genomes of anaerobic fungi encode conserved fungal cellulosomes for biomass hydrolysis.</title>
        <authorList>
            <consortium name="DOE Joint Genome Institute"/>
            <person name="Haitjema C.H."/>
            <person name="Gilmore S.P."/>
            <person name="Henske J.K."/>
            <person name="Solomon K.V."/>
            <person name="De Groot R."/>
            <person name="Kuo A."/>
            <person name="Mondo S.J."/>
            <person name="Salamov A.A."/>
            <person name="Labutti K."/>
            <person name="Zhao Z."/>
            <person name="Chiniquy J."/>
            <person name="Barry K."/>
            <person name="Brewer H.M."/>
            <person name="Purvine S.O."/>
            <person name="Wright A.T."/>
            <person name="Boxma B."/>
            <person name="Van Alen T."/>
            <person name="Hackstein J.H."/>
            <person name="Baker S.E."/>
            <person name="Grigoriev I.V."/>
            <person name="O'Malley M.A."/>
        </authorList>
    </citation>
    <scope>NUCLEOTIDE SEQUENCE [LARGE SCALE GENOMIC DNA]</scope>
    <source>
        <strain evidence="4">finn</strain>
    </source>
</reference>
<comment type="caution">
    <text evidence="3">The sequence shown here is derived from an EMBL/GenBank/DDBJ whole genome shotgun (WGS) entry which is preliminary data.</text>
</comment>
<accession>A0A1Y1VDF4</accession>
<name>A0A1Y1VDF4_9FUNG</name>
<reference evidence="3 4" key="2">
    <citation type="submission" date="2016-08" db="EMBL/GenBank/DDBJ databases">
        <title>Pervasive Adenine N6-methylation of Active Genes in Fungi.</title>
        <authorList>
            <consortium name="DOE Joint Genome Institute"/>
            <person name="Mondo S.J."/>
            <person name="Dannebaum R.O."/>
            <person name="Kuo R.C."/>
            <person name="Labutti K."/>
            <person name="Haridas S."/>
            <person name="Kuo A."/>
            <person name="Salamov A."/>
            <person name="Ahrendt S.R."/>
            <person name="Lipzen A."/>
            <person name="Sullivan W."/>
            <person name="Andreopoulos W.B."/>
            <person name="Clum A."/>
            <person name="Lindquist E."/>
            <person name="Daum C."/>
            <person name="Ramamoorthy G.K."/>
            <person name="Gryganskyi A."/>
            <person name="Culley D."/>
            <person name="Magnuson J.K."/>
            <person name="James T.Y."/>
            <person name="O'Malley M.A."/>
            <person name="Stajich J.E."/>
            <person name="Spatafora J.W."/>
            <person name="Visel A."/>
            <person name="Grigoriev I.V."/>
        </authorList>
    </citation>
    <scope>NUCLEOTIDE SEQUENCE [LARGE SCALE GENOMIC DNA]</scope>
    <source>
        <strain evidence="4">finn</strain>
    </source>
</reference>
<keyword evidence="4" id="KW-1185">Reference proteome</keyword>
<dbReference type="PROSITE" id="PS50003">
    <property type="entry name" value="PH_DOMAIN"/>
    <property type="match status" value="1"/>
</dbReference>
<dbReference type="AlphaFoldDB" id="A0A1Y1VDF4"/>
<gene>
    <name evidence="3" type="ORF">BCR36DRAFT_26079</name>
</gene>
<organism evidence="3 4">
    <name type="scientific">Piromyces finnis</name>
    <dbReference type="NCBI Taxonomy" id="1754191"/>
    <lineage>
        <taxon>Eukaryota</taxon>
        <taxon>Fungi</taxon>
        <taxon>Fungi incertae sedis</taxon>
        <taxon>Chytridiomycota</taxon>
        <taxon>Chytridiomycota incertae sedis</taxon>
        <taxon>Neocallimastigomycetes</taxon>
        <taxon>Neocallimastigales</taxon>
        <taxon>Neocallimastigaceae</taxon>
        <taxon>Piromyces</taxon>
    </lineage>
</organism>
<feature type="region of interest" description="Disordered" evidence="1">
    <location>
        <begin position="123"/>
        <end position="160"/>
    </location>
</feature>
<dbReference type="OrthoDB" id="2148792at2759"/>
<evidence type="ECO:0000259" key="2">
    <source>
        <dbReference type="PROSITE" id="PS50003"/>
    </source>
</evidence>
<evidence type="ECO:0000313" key="3">
    <source>
        <dbReference type="EMBL" id="ORX53430.1"/>
    </source>
</evidence>
<dbReference type="SMART" id="SM00233">
    <property type="entry name" value="PH"/>
    <property type="match status" value="1"/>
</dbReference>
<feature type="compositionally biased region" description="Low complexity" evidence="1">
    <location>
        <begin position="327"/>
        <end position="338"/>
    </location>
</feature>
<evidence type="ECO:0000256" key="1">
    <source>
        <dbReference type="SAM" id="MobiDB-lite"/>
    </source>
</evidence>
<dbReference type="EMBL" id="MCFH01000013">
    <property type="protein sequence ID" value="ORX53430.1"/>
    <property type="molecule type" value="Genomic_DNA"/>
</dbReference>